<evidence type="ECO:0000313" key="1">
    <source>
        <dbReference type="EMBL" id="MCR4448620.1"/>
    </source>
</evidence>
<dbReference type="EMBL" id="JANLFC010000028">
    <property type="protein sequence ID" value="MCR4448620.1"/>
    <property type="molecule type" value="Genomic_DNA"/>
</dbReference>
<dbReference type="Proteomes" id="UP001204061">
    <property type="component" value="Unassembled WGS sequence"/>
</dbReference>
<keyword evidence="1" id="KW-0540">Nuclease</keyword>
<dbReference type="AlphaFoldDB" id="A0AAW5M3V9"/>
<keyword evidence="1" id="KW-0378">Hydrolase</keyword>
<name>A0AAW5M3V9_AERVE</name>
<protein>
    <submittedName>
        <fullName evidence="1">HNH endonuclease</fullName>
    </submittedName>
</protein>
<dbReference type="GO" id="GO:0004519">
    <property type="term" value="F:endonuclease activity"/>
    <property type="evidence" value="ECO:0007669"/>
    <property type="project" value="UniProtKB-KW"/>
</dbReference>
<evidence type="ECO:0000313" key="2">
    <source>
        <dbReference type="Proteomes" id="UP001204061"/>
    </source>
</evidence>
<organism evidence="1 2">
    <name type="scientific">Aeromonas veronii</name>
    <dbReference type="NCBI Taxonomy" id="654"/>
    <lineage>
        <taxon>Bacteria</taxon>
        <taxon>Pseudomonadati</taxon>
        <taxon>Pseudomonadota</taxon>
        <taxon>Gammaproteobacteria</taxon>
        <taxon>Aeromonadales</taxon>
        <taxon>Aeromonadaceae</taxon>
        <taxon>Aeromonas</taxon>
    </lineage>
</organism>
<proteinExistence type="predicted"/>
<dbReference type="RefSeq" id="WP_139730632.1">
    <property type="nucleotide sequence ID" value="NZ_CAWOON010000077.1"/>
</dbReference>
<sequence length="393" mass="45254">MKNEIVSYDFTPDIPTEEIFLGREENGCIYCKRPYEKSFFIKKAHAVPELLGNKFLFSKNECDLCNAIFSKIERDFSFFIGIDRTLYSMKGKKGVPRHAFNEDQKIIHNKHFNIPVVSVLPSTGNVKLDHSNKTSTIEYTKNSYYNTSVFKCLVKMALSILPIELVWKYTVLTEFVRQDITRPYPLKKLTEEQYKQSNGELEYFNFNFFMLITRLQFFNMPPRRGFKISLVKTEVESNCFIFMLYFGSVALQIIIPDDDFLLRAFCEQVVHGSTYKFMLLSPDAIASILPTSKFSSDVIDCREHKKIEKEVEVKGFSYGNAIKLDEEILKLDDNGNLTEDSLRRAITILKWNMLLTVIWKNNSAVQYSFNCTVGGSETGGHNAIRSVGLISEA</sequence>
<gene>
    <name evidence="1" type="ORF">NS965_09545</name>
</gene>
<keyword evidence="1" id="KW-0255">Endonuclease</keyword>
<comment type="caution">
    <text evidence="1">The sequence shown here is derived from an EMBL/GenBank/DDBJ whole genome shotgun (WGS) entry which is preliminary data.</text>
</comment>
<accession>A0AAW5M3V9</accession>
<reference evidence="1" key="1">
    <citation type="submission" date="2022-08" db="EMBL/GenBank/DDBJ databases">
        <title>A global survey of hypervirulent Aeromonas hydrophila identified this emerging pathogen in farmed fish in the lower Mekong River basin.</title>
        <authorList>
            <person name="Xu T."/>
            <person name="Rasmussen-Ivey C.R."/>
            <person name="Moen F.S."/>
            <person name="Fernandez Bravo A."/>
            <person name="Lamy B."/>
            <person name="Beaz-Hidalgo R."/>
            <person name="Khan C.D."/>
            <person name="Castro Escarpulli G."/>
            <person name="Yasin I.S.M."/>
            <person name="Figueras M.J."/>
            <person name="Azzam Sayuti M."/>
            <person name="Karim M.M."/>
            <person name="Alam K.M."/>
            <person name="Le T.T.T."/>
            <person name="Thao N.H.P."/>
            <person name="Addo S."/>
            <person name="Duodu S."/>
            <person name="Ali S."/>
            <person name="Mey S."/>
            <person name="Somony T."/>
            <person name="Liles M.R."/>
        </authorList>
    </citation>
    <scope>NUCLEOTIDE SEQUENCE</scope>
    <source>
        <strain evidence="1">0.14</strain>
    </source>
</reference>